<keyword evidence="2" id="KW-1185">Reference proteome</keyword>
<reference evidence="2" key="2">
    <citation type="submission" date="2017-12" db="EMBL/GenBank/DDBJ databases">
        <title>Genome sequence of the Bar-tailed Godwit (Limosa lapponica baueri).</title>
        <authorList>
            <person name="Lima N.C.B."/>
            <person name="Parody-Merino A.M."/>
            <person name="Battley P.F."/>
            <person name="Fidler A.E."/>
            <person name="Prosdocimi F."/>
        </authorList>
    </citation>
    <scope>NUCLEOTIDE SEQUENCE [LARGE SCALE GENOMIC DNA]</scope>
</reference>
<sequence>MLIQPRSRSPPNQGWEKIIVPFAVTATRGQPWRGNTMQDPCLGVGKEAAGAPASRQESGQLPLGLREGVIGGDRSAARPLAMVLKGPSAEKAAAVVRAEVLGHGLLALVLAGPHAMGMTMSITHA</sequence>
<proteinExistence type="predicted"/>
<protein>
    <submittedName>
        <fullName evidence="1">Uncharacterized protein</fullName>
    </submittedName>
</protein>
<organism evidence="1 2">
    <name type="scientific">Limosa lapponica baueri</name>
    <dbReference type="NCBI Taxonomy" id="1758121"/>
    <lineage>
        <taxon>Eukaryota</taxon>
        <taxon>Metazoa</taxon>
        <taxon>Chordata</taxon>
        <taxon>Craniata</taxon>
        <taxon>Vertebrata</taxon>
        <taxon>Euteleostomi</taxon>
        <taxon>Archelosauria</taxon>
        <taxon>Archosauria</taxon>
        <taxon>Dinosauria</taxon>
        <taxon>Saurischia</taxon>
        <taxon>Theropoda</taxon>
        <taxon>Coelurosauria</taxon>
        <taxon>Aves</taxon>
        <taxon>Neognathae</taxon>
        <taxon>Neoaves</taxon>
        <taxon>Charadriiformes</taxon>
        <taxon>Scolopacidae</taxon>
        <taxon>Limosa</taxon>
    </lineage>
</organism>
<dbReference type="EMBL" id="KZ508209">
    <property type="protein sequence ID" value="PKU35526.1"/>
    <property type="molecule type" value="Genomic_DNA"/>
</dbReference>
<accession>A0A2I0TNY1</accession>
<evidence type="ECO:0000313" key="2">
    <source>
        <dbReference type="Proteomes" id="UP000233556"/>
    </source>
</evidence>
<evidence type="ECO:0000313" key="1">
    <source>
        <dbReference type="EMBL" id="PKU35526.1"/>
    </source>
</evidence>
<reference evidence="2" key="1">
    <citation type="submission" date="2017-11" db="EMBL/GenBank/DDBJ databases">
        <authorList>
            <person name="Lima N.C."/>
            <person name="Parody-Merino A.M."/>
            <person name="Battley P.F."/>
            <person name="Fidler A.E."/>
            <person name="Prosdocimi F."/>
        </authorList>
    </citation>
    <scope>NUCLEOTIDE SEQUENCE [LARGE SCALE GENOMIC DNA]</scope>
</reference>
<dbReference type="AlphaFoldDB" id="A0A2I0TNY1"/>
<name>A0A2I0TNY1_LIMLA</name>
<dbReference type="Proteomes" id="UP000233556">
    <property type="component" value="Unassembled WGS sequence"/>
</dbReference>
<gene>
    <name evidence="1" type="ORF">llap_14171</name>
</gene>